<dbReference type="PANTHER" id="PTHR34047:SF8">
    <property type="entry name" value="PROTEIN YKFC"/>
    <property type="match status" value="1"/>
</dbReference>
<keyword evidence="2" id="KW-1185">Reference proteome</keyword>
<dbReference type="InterPro" id="IPR043502">
    <property type="entry name" value="DNA/RNA_pol_sf"/>
</dbReference>
<dbReference type="Proteomes" id="UP000030595">
    <property type="component" value="Unassembled WGS sequence"/>
</dbReference>
<sequence length="138" mass="15418">MQRPQKTSQDGCLQRDKLETEEYARVCSPAVKEVGQQDGIDLIDKVIDSNNLFRACKKVKANKGAPGIDGMTVDELFGHVSKYLPHLKRKLKDGSYKPLPVKRVEIPKADGTKRKLGIPCVRDRMVQQAIYQVIGGII</sequence>
<comment type="caution">
    <text evidence="1">The sequence shown here is derived from an EMBL/GenBank/DDBJ whole genome shotgun (WGS) entry which is preliminary data.</text>
</comment>
<reference evidence="1 2" key="1">
    <citation type="submission" date="2014-02" db="EMBL/GenBank/DDBJ databases">
        <title>Draft genome sequence of Lysinibacillus massiliensis CCUG 49529.</title>
        <authorList>
            <person name="Zhang F."/>
            <person name="Wang G."/>
            <person name="Zhang L."/>
        </authorList>
    </citation>
    <scope>NUCLEOTIDE SEQUENCE [LARGE SCALE GENOMIC DNA]</scope>
    <source>
        <strain evidence="1 2">CCUG 49529</strain>
    </source>
</reference>
<dbReference type="AlphaFoldDB" id="A0A0A3IR57"/>
<dbReference type="InterPro" id="IPR051083">
    <property type="entry name" value="GrpII_Intron_Splice-Mob/Def"/>
</dbReference>
<dbReference type="PANTHER" id="PTHR34047">
    <property type="entry name" value="NUCLEAR INTRON MATURASE 1, MITOCHONDRIAL-RELATED"/>
    <property type="match status" value="1"/>
</dbReference>
<proteinExistence type="predicted"/>
<protein>
    <submittedName>
        <fullName evidence="1">DNA polymerase</fullName>
    </submittedName>
</protein>
<dbReference type="EMBL" id="JPVQ01000136">
    <property type="protein sequence ID" value="KGR77287.1"/>
    <property type="molecule type" value="Genomic_DNA"/>
</dbReference>
<gene>
    <name evidence="1" type="ORF">CD30_20020</name>
</gene>
<organism evidence="1 2">
    <name type="scientific">Ureibacillus massiliensis 4400831 = CIP 108448 = CCUG 49529</name>
    <dbReference type="NCBI Taxonomy" id="1211035"/>
    <lineage>
        <taxon>Bacteria</taxon>
        <taxon>Bacillati</taxon>
        <taxon>Bacillota</taxon>
        <taxon>Bacilli</taxon>
        <taxon>Bacillales</taxon>
        <taxon>Caryophanaceae</taxon>
        <taxon>Ureibacillus</taxon>
    </lineage>
</organism>
<evidence type="ECO:0000313" key="2">
    <source>
        <dbReference type="Proteomes" id="UP000030595"/>
    </source>
</evidence>
<feature type="non-terminal residue" evidence="1">
    <location>
        <position position="138"/>
    </location>
</feature>
<dbReference type="eggNOG" id="COG3344">
    <property type="taxonomic scope" value="Bacteria"/>
</dbReference>
<dbReference type="SUPFAM" id="SSF56672">
    <property type="entry name" value="DNA/RNA polymerases"/>
    <property type="match status" value="1"/>
</dbReference>
<accession>A0A0A3IR57</accession>
<name>A0A0A3IR57_9BACL</name>
<evidence type="ECO:0000313" key="1">
    <source>
        <dbReference type="EMBL" id="KGR77287.1"/>
    </source>
</evidence>